<accession>A0A4Q0T195</accession>
<feature type="compositionally biased region" description="Low complexity" evidence="1">
    <location>
        <begin position="28"/>
        <end position="59"/>
    </location>
</feature>
<feature type="region of interest" description="Disordered" evidence="1">
    <location>
        <begin position="211"/>
        <end position="244"/>
    </location>
</feature>
<dbReference type="Proteomes" id="UP000289437">
    <property type="component" value="Unassembled WGS sequence"/>
</dbReference>
<feature type="chain" id="PRO_5020231916" description="VWFA domain-containing protein" evidence="2">
    <location>
        <begin position="21"/>
        <end position="658"/>
    </location>
</feature>
<dbReference type="InterPro" id="IPR017802">
    <property type="entry name" value="VWFA-rel_acidobac-type"/>
</dbReference>
<gene>
    <name evidence="3" type="ORF">GRAN_2506</name>
</gene>
<evidence type="ECO:0000313" key="3">
    <source>
        <dbReference type="EMBL" id="RXH55649.1"/>
    </source>
</evidence>
<feature type="region of interest" description="Disordered" evidence="1">
    <location>
        <begin position="23"/>
        <end position="59"/>
    </location>
</feature>
<organism evidence="3 4">
    <name type="scientific">Granulicella sibirica</name>
    <dbReference type="NCBI Taxonomy" id="2479048"/>
    <lineage>
        <taxon>Bacteria</taxon>
        <taxon>Pseudomonadati</taxon>
        <taxon>Acidobacteriota</taxon>
        <taxon>Terriglobia</taxon>
        <taxon>Terriglobales</taxon>
        <taxon>Acidobacteriaceae</taxon>
        <taxon>Granulicella</taxon>
    </lineage>
</organism>
<dbReference type="AlphaFoldDB" id="A0A4Q0T195"/>
<comment type="caution">
    <text evidence="3">The sequence shown here is derived from an EMBL/GenBank/DDBJ whole genome shotgun (WGS) entry which is preliminary data.</text>
</comment>
<feature type="region of interest" description="Disordered" evidence="1">
    <location>
        <begin position="99"/>
        <end position="121"/>
    </location>
</feature>
<proteinExistence type="predicted"/>
<reference evidence="4" key="2">
    <citation type="submission" date="2019-02" db="EMBL/GenBank/DDBJ databases">
        <title>Granulicella sibirica sp. nov., a psychrotolerant acidobacterium isolated from an organic soil layer in forested tundra, West Siberia.</title>
        <authorList>
            <person name="Oshkin I.Y."/>
            <person name="Kulichevskaya I.S."/>
            <person name="Rijpstra W.I.C."/>
            <person name="Sinninghe Damste J.S."/>
            <person name="Rakitin A.L."/>
            <person name="Ravin N.V."/>
            <person name="Dedysh S.N."/>
        </authorList>
    </citation>
    <scope>NUCLEOTIDE SEQUENCE [LARGE SCALE GENOMIC DNA]</scope>
    <source>
        <strain evidence="4">AF10</strain>
    </source>
</reference>
<feature type="compositionally biased region" description="Polar residues" evidence="1">
    <location>
        <begin position="226"/>
        <end position="235"/>
    </location>
</feature>
<evidence type="ECO:0000256" key="2">
    <source>
        <dbReference type="SAM" id="SignalP"/>
    </source>
</evidence>
<dbReference type="RefSeq" id="WP_128913266.1">
    <property type="nucleotide sequence ID" value="NZ_RDSM01000002.1"/>
</dbReference>
<protein>
    <recommendedName>
        <fullName evidence="5">VWFA domain-containing protein</fullName>
    </recommendedName>
</protein>
<evidence type="ECO:0000313" key="4">
    <source>
        <dbReference type="Proteomes" id="UP000289437"/>
    </source>
</evidence>
<evidence type="ECO:0000256" key="1">
    <source>
        <dbReference type="SAM" id="MobiDB-lite"/>
    </source>
</evidence>
<feature type="signal peptide" evidence="2">
    <location>
        <begin position="1"/>
        <end position="20"/>
    </location>
</feature>
<name>A0A4Q0T195_9BACT</name>
<keyword evidence="2" id="KW-0732">Signal</keyword>
<sequence>MKLSPAFLPFLLAAPLFAQAPAQPPAQTPVQTAAPVPTALPAAPSSSEKPATPATPPADAANTIQARSNLVVLDVIVTDKSHNPVHGLKLSDFQVRDGGVPQSLKSADEHTPQTAKAAEPLPVVPPGVFTNFESAPADGPLNILLLDRLNTPLASQPFLHDQLVSFVRNMKPGTRVAIFGLNTHLLYLQGFTSDPKVLLAALESKRATARQSPLLGEANPGGAGSLSASMEQASATAPKIAGGPSSAVPPGVLADVQQFEVQAQSSQTQLRVRYTLEAMNDLARYLSGLSGRKNLIWFSGSFPLSILPDGDQPKPFAAAADLQDLFRDTTNLLARSQVAVYPVDVRGIQTPTTGDVSESGSRYSNSPTAFAKDTAKAVASISDEQTTMRQMASDTGGQAFINTNGLADAVTQAIASGSSYYTLAYTPTNTDYDGSFRKIQVSLERQGLQLSYRRGYYADLPGVKSQQGRKQLTASPLAPNTQLSSIRAAMKPGTPVPSQILIKAFVGPAGPPTDETVTENNNPPVDTKGPFRKYSVNYAVAPQDLKLTVAAPGVYATNLEFVVFVYDQNHALVNTIGQSIRARLTAENVRSIFKSGLQYQQVVSVPAHGEYFLRIAVRDLTADRIGAVEVPIDSVKDLPVVESPPPVRKAPTLTDLPK</sequence>
<keyword evidence="4" id="KW-1185">Reference proteome</keyword>
<dbReference type="OrthoDB" id="127623at2"/>
<dbReference type="NCBIfam" id="TIGR03436">
    <property type="entry name" value="acidobact_VWFA"/>
    <property type="match status" value="1"/>
</dbReference>
<evidence type="ECO:0008006" key="5">
    <source>
        <dbReference type="Google" id="ProtNLM"/>
    </source>
</evidence>
<reference evidence="3 4" key="1">
    <citation type="submission" date="2018-11" db="EMBL/GenBank/DDBJ databases">
        <authorList>
            <person name="Mardanov A.V."/>
            <person name="Ravin N.V."/>
            <person name="Dedysh S.N."/>
        </authorList>
    </citation>
    <scope>NUCLEOTIDE SEQUENCE [LARGE SCALE GENOMIC DNA]</scope>
    <source>
        <strain evidence="3 4">AF10</strain>
    </source>
</reference>
<dbReference type="EMBL" id="RDSM01000002">
    <property type="protein sequence ID" value="RXH55649.1"/>
    <property type="molecule type" value="Genomic_DNA"/>
</dbReference>